<feature type="compositionally biased region" description="Low complexity" evidence="1">
    <location>
        <begin position="1896"/>
        <end position="1910"/>
    </location>
</feature>
<feature type="compositionally biased region" description="Acidic residues" evidence="1">
    <location>
        <begin position="1994"/>
        <end position="2015"/>
    </location>
</feature>
<accession>A0A8J4GMW8</accession>
<feature type="compositionally biased region" description="Basic and acidic residues" evidence="1">
    <location>
        <begin position="1935"/>
        <end position="1948"/>
    </location>
</feature>
<feature type="compositionally biased region" description="Low complexity" evidence="1">
    <location>
        <begin position="790"/>
        <end position="809"/>
    </location>
</feature>
<feature type="compositionally biased region" description="Acidic residues" evidence="1">
    <location>
        <begin position="882"/>
        <end position="896"/>
    </location>
</feature>
<sequence length="2036" mass="217524">MKVQPNYNYNKAAGRTCGFVAVVQLVVVLLLAILCVGAAAQNPQTSSQPPSNNGLTGGGDLLPDAPNDPPPDRVPTGSDDPEPGSYSADNGWAYTAAAPASNATSTEQTGGLANFTRALLKQELSVFGQGMRIPYWLFASHPCQVVYLGNPDWSTLQLQVTFQNTPLSACGAGKGPQAALAYIDGYNVPRSVSGTILSSGQAMWVAAVAKAALVTGAVPTASQPPSGPAPPAAGATGPGSSPVPSSSSQGTFGRLRRSLWDFNIGGVAGFQVNKGRETFKSAYDDIVGGAEAARSLLRDMKSAIPGPQGPLTLPVMLSPRQGMSVATASGYKRGALVKLDDEYKDSTVDPLSNAEIIAEAATSYWAPEGDCLEALNNGRVSSTRSSGGDSTTLRVNVGGAGSQDSCFATQMVVYIYNPCVNGSSRTAASTVIDTGTSPPPPPPAVPVASASSSSSGGGDSSSRAQRVLALLEGTLEAHAGEQQRMNRALGYVDVLVTYTSYNKCIREGVDRLYDISIQVMIFAALLFGWLVVLLLLPSLYRLFLEFPLRLLLHSIRKLQGKDDALKPMRPGIHSHKHHTVNLPRVVARVVTPLLRFRKHLLYAVITVHYSDGQSRWLQVSVISTVALSIAQAVYSPGIFPPLEHFVPPMALQIARNGTAMAALEYFFDIVVFSSFMGTLGYLSMLANYNSPINRYYRLQVILSAFFMLLQDFLVLLQIVSLLAQWQYLNPRWPYLPLVVFQLVNLTGANVMQAVIFTRRHDQHNQEVYNAYVAAKTARVEAAADAAEARTAGDGSGGAWSKSSPGSSSSDAEEKVLIAEVLDGDGSAWRQRRLRQEANNGNGGGGGDDYFVNVRRHRERSAPQLEVKQRRRREQQDNVAQAEGEEEENVDAEEEAEHEQRRRQRVHVTRPNEQRNRRRLTLMTEDTNDDDDDHDHHYHHHNHHGGGKEEVRGRRSYASRRAVVVAAAAVASDASITETEEPSPPSDRGSSRRRSGRRRRRHTTDDAEYRNMQRGRKGDADADADADAAAVASGGTTRPRRRLLGDVPLAPGPVAEGVEDMEKDAAIAGGGGGGAATRLLMRGRGSRNDAAFTVERPVSSSDWSQGGGSSRRLLSSTLERNATAAAAAAAAAADSSSGGGERERNRRLYGGGGAAGLDEQNGVPYYKRPYNGNKAAAAAEPAAAEGPGAGGAGGSRAKGLVPKATAVAVAATPTPTPMATVVVVGNGGGGGGGGSQSATLPGFSKPRAMSHIGSGRVAASFNRTGSHGRVLREEDLHARIRDVAAAAGTPYSCDSDALGSDRGGGGSGDSNSSSSDAEGDQGRVKHGHGVMRGVLAAALRPFRRLWRGLRESPDFRYPAWLLAALLVSAYMVVFHYGKALSWSSHLADCLLDPATCMASVLGRYFKFVVHLLNVPKQQQLREFLVSILSKKDDLLAAFAGMIGITNEPNGTIAATQLLVLDKEKLLEQATSNPDLEAALAKMSVTLNQSLTGLAPSEVSKLTANLSDIIMANLNSTVGRLVDATNNKLASAVPGQEAFYRRINSTVNVLYDAVNTTARFVSKAVDVEGEILMWRSNLSSRFRWTSVFGFSLGLLLGLSTLLQTAVSFRRAIRRARRMRVARRLFKSLFARPGVAGSVAVAGAPGAGASLAGKDVLLQGGEESLLVTRAREAKISVVVFFFGVLMSTAVIQLYMVGVLLSVILAVLTHPWTWHYLMPKIWLYIVAIAAVFILNKYVLIGYVGDTFLSDGDHIYRPAAWLAFIFIMSITNLVIGLLLAVYRIVLLLLTSVLALGKLEVTIFTFFSGLDLAHTSFLAGLHMHEAMSNFHDPIYLPGPRGRAHRRWRKLRDIVRRLTPEELRLLATLGRPKEVQDCLDHVVVDMKAASKLAAAGRSVDAASSSLPSGRPGRSRFAGEGGGGPSGQYTSTSGKLQPSPVLEPRERQSWEGRPSGEHASYGAAAHGRRGGGSRSSKGKRTTSGELRGGRDYARLSLGDKDLDSEEEGSGAEEAEAEAEEEEAHVDLATRRQPGSSRRGKAAHV</sequence>
<feature type="compositionally biased region" description="Low complexity" evidence="1">
    <location>
        <begin position="958"/>
        <end position="974"/>
    </location>
</feature>
<feature type="compositionally biased region" description="Basic and acidic residues" evidence="1">
    <location>
        <begin position="1979"/>
        <end position="1993"/>
    </location>
</feature>
<evidence type="ECO:0000313" key="5">
    <source>
        <dbReference type="Proteomes" id="UP000747110"/>
    </source>
</evidence>
<feature type="region of interest" description="Disordered" evidence="1">
    <location>
        <begin position="856"/>
        <end position="1047"/>
    </location>
</feature>
<reference evidence="4" key="1">
    <citation type="journal article" date="2021" name="Proc. Natl. Acad. Sci. U.S.A.">
        <title>Three genomes in the algal genus Volvox reveal the fate of a haploid sex-determining region after a transition to homothallism.</title>
        <authorList>
            <person name="Yamamoto K."/>
            <person name="Hamaji T."/>
            <person name="Kawai-Toyooka H."/>
            <person name="Matsuzaki R."/>
            <person name="Takahashi F."/>
            <person name="Nishimura Y."/>
            <person name="Kawachi M."/>
            <person name="Noguchi H."/>
            <person name="Minakuchi Y."/>
            <person name="Umen J.G."/>
            <person name="Toyoda A."/>
            <person name="Nozaki H."/>
        </authorList>
    </citation>
    <scope>NUCLEOTIDE SEQUENCE</scope>
    <source>
        <strain evidence="4">NIES-3786</strain>
    </source>
</reference>
<keyword evidence="3" id="KW-0732">Signal</keyword>
<feature type="region of interest" description="Disordered" evidence="1">
    <location>
        <begin position="42"/>
        <end position="91"/>
    </location>
</feature>
<feature type="region of interest" description="Disordered" evidence="1">
    <location>
        <begin position="1090"/>
        <end position="1111"/>
    </location>
</feature>
<keyword evidence="5" id="KW-1185">Reference proteome</keyword>
<feature type="transmembrane region" description="Helical" evidence="2">
    <location>
        <begin position="1585"/>
        <end position="1606"/>
    </location>
</feature>
<feature type="transmembrane region" description="Helical" evidence="2">
    <location>
        <begin position="1626"/>
        <end position="1649"/>
    </location>
</feature>
<feature type="transmembrane region" description="Helical" evidence="2">
    <location>
        <begin position="1754"/>
        <end position="1774"/>
    </location>
</feature>
<feature type="transmembrane region" description="Helical" evidence="2">
    <location>
        <begin position="700"/>
        <end position="722"/>
    </location>
</feature>
<feature type="compositionally biased region" description="Low complexity" evidence="1">
    <location>
        <begin position="1026"/>
        <end position="1036"/>
    </location>
</feature>
<evidence type="ECO:0000256" key="3">
    <source>
        <dbReference type="SAM" id="SignalP"/>
    </source>
</evidence>
<feature type="region of interest" description="Disordered" evidence="1">
    <location>
        <begin position="790"/>
        <end position="811"/>
    </location>
</feature>
<feature type="compositionally biased region" description="Low complexity" evidence="1">
    <location>
        <begin position="1098"/>
        <end position="1111"/>
    </location>
</feature>
<feature type="region of interest" description="Disordered" evidence="1">
    <location>
        <begin position="1889"/>
        <end position="2036"/>
    </location>
</feature>
<feature type="compositionally biased region" description="Low complexity" evidence="1">
    <location>
        <begin position="232"/>
        <end position="250"/>
    </location>
</feature>
<protein>
    <submittedName>
        <fullName evidence="4">Uncharacterized protein</fullName>
    </submittedName>
</protein>
<evidence type="ECO:0000256" key="1">
    <source>
        <dbReference type="SAM" id="MobiDB-lite"/>
    </source>
</evidence>
<keyword evidence="2" id="KW-0812">Transmembrane</keyword>
<feature type="region of interest" description="Disordered" evidence="1">
    <location>
        <begin position="1293"/>
        <end position="1324"/>
    </location>
</feature>
<evidence type="ECO:0000256" key="2">
    <source>
        <dbReference type="SAM" id="Phobius"/>
    </source>
</evidence>
<feature type="transmembrane region" description="Helical" evidence="2">
    <location>
        <begin position="734"/>
        <end position="756"/>
    </location>
</feature>
<feature type="transmembrane region" description="Helical" evidence="2">
    <location>
        <begin position="1781"/>
        <end position="1801"/>
    </location>
</feature>
<organism evidence="4 5">
    <name type="scientific">Volvox reticuliferus</name>
    <dbReference type="NCBI Taxonomy" id="1737510"/>
    <lineage>
        <taxon>Eukaryota</taxon>
        <taxon>Viridiplantae</taxon>
        <taxon>Chlorophyta</taxon>
        <taxon>core chlorophytes</taxon>
        <taxon>Chlorophyceae</taxon>
        <taxon>CS clade</taxon>
        <taxon>Chlamydomonadales</taxon>
        <taxon>Volvocaceae</taxon>
        <taxon>Volvox</taxon>
    </lineage>
</organism>
<dbReference type="EMBL" id="BNCP01000084">
    <property type="protein sequence ID" value="GIL92884.1"/>
    <property type="molecule type" value="Genomic_DNA"/>
</dbReference>
<comment type="caution">
    <text evidence="4">The sequence shown here is derived from an EMBL/GenBank/DDBJ whole genome shotgun (WGS) entry which is preliminary data.</text>
</comment>
<feature type="transmembrane region" description="Helical" evidence="2">
    <location>
        <begin position="665"/>
        <end position="688"/>
    </location>
</feature>
<keyword evidence="2" id="KW-0472">Membrane</keyword>
<feature type="signal peptide" evidence="3">
    <location>
        <begin position="1"/>
        <end position="40"/>
    </location>
</feature>
<dbReference type="OrthoDB" id="551813at2759"/>
<feature type="transmembrane region" description="Helical" evidence="2">
    <location>
        <begin position="1672"/>
        <end position="1705"/>
    </location>
</feature>
<feature type="compositionally biased region" description="Basic and acidic residues" evidence="1">
    <location>
        <begin position="1002"/>
        <end position="1019"/>
    </location>
</feature>
<feature type="region of interest" description="Disordered" evidence="1">
    <location>
        <begin position="1129"/>
        <end position="1154"/>
    </location>
</feature>
<name>A0A8J4GMW8_9CHLO</name>
<feature type="compositionally biased region" description="Basic residues" evidence="1">
    <location>
        <begin position="990"/>
        <end position="1001"/>
    </location>
</feature>
<evidence type="ECO:0000313" key="4">
    <source>
        <dbReference type="EMBL" id="GIL92884.1"/>
    </source>
</evidence>
<feature type="transmembrane region" description="Helical" evidence="2">
    <location>
        <begin position="1717"/>
        <end position="1734"/>
    </location>
</feature>
<feature type="transmembrane region" description="Helical" evidence="2">
    <location>
        <begin position="519"/>
        <end position="540"/>
    </location>
</feature>
<feature type="compositionally biased region" description="Polar residues" evidence="1">
    <location>
        <begin position="42"/>
        <end position="54"/>
    </location>
</feature>
<gene>
    <name evidence="4" type="ORF">Vretifemale_20370</name>
</gene>
<keyword evidence="2" id="KW-1133">Transmembrane helix</keyword>
<proteinExistence type="predicted"/>
<dbReference type="Proteomes" id="UP000747110">
    <property type="component" value="Unassembled WGS sequence"/>
</dbReference>
<feature type="region of interest" description="Disordered" evidence="1">
    <location>
        <begin position="219"/>
        <end position="251"/>
    </location>
</feature>
<feature type="compositionally biased region" description="Basic residues" evidence="1">
    <location>
        <begin position="1958"/>
        <end position="1972"/>
    </location>
</feature>
<feature type="chain" id="PRO_5043411649" evidence="3">
    <location>
        <begin position="41"/>
        <end position="2036"/>
    </location>
</feature>
<feature type="region of interest" description="Disordered" evidence="1">
    <location>
        <begin position="430"/>
        <end position="461"/>
    </location>
</feature>